<name>A0AAV5SIL5_9BILA</name>
<accession>A0AAV5SIL5</accession>
<keyword evidence="6" id="KW-0862">Zinc</keyword>
<protein>
    <recommendedName>
        <fullName evidence="10">C2H2-type domain-containing protein</fullName>
    </recommendedName>
</protein>
<dbReference type="PANTHER" id="PTHR24409:SF331">
    <property type="entry name" value="ZINC FINGER PROTEIN 322A"/>
    <property type="match status" value="1"/>
</dbReference>
<evidence type="ECO:0000256" key="1">
    <source>
        <dbReference type="ARBA" id="ARBA00004123"/>
    </source>
</evidence>
<evidence type="ECO:0000313" key="11">
    <source>
        <dbReference type="EMBL" id="GMS80503.1"/>
    </source>
</evidence>
<evidence type="ECO:0000259" key="10">
    <source>
        <dbReference type="PROSITE" id="PS50157"/>
    </source>
</evidence>
<evidence type="ECO:0000256" key="9">
    <source>
        <dbReference type="SAM" id="MobiDB-lite"/>
    </source>
</evidence>
<dbReference type="InterPro" id="IPR013087">
    <property type="entry name" value="Znf_C2H2_type"/>
</dbReference>
<evidence type="ECO:0000256" key="5">
    <source>
        <dbReference type="ARBA" id="ARBA00022771"/>
    </source>
</evidence>
<dbReference type="EMBL" id="BTSX01000001">
    <property type="protein sequence ID" value="GMS80503.1"/>
    <property type="molecule type" value="Genomic_DNA"/>
</dbReference>
<comment type="subcellular location">
    <subcellularLocation>
        <location evidence="1">Nucleus</location>
    </subcellularLocation>
</comment>
<feature type="region of interest" description="Disordered" evidence="9">
    <location>
        <begin position="1"/>
        <end position="80"/>
    </location>
</feature>
<dbReference type="PANTHER" id="PTHR24409">
    <property type="entry name" value="ZINC FINGER PROTEIN 142"/>
    <property type="match status" value="1"/>
</dbReference>
<keyword evidence="3" id="KW-0479">Metal-binding</keyword>
<feature type="non-terminal residue" evidence="11">
    <location>
        <position position="1"/>
    </location>
</feature>
<reference evidence="11" key="1">
    <citation type="submission" date="2023-10" db="EMBL/GenBank/DDBJ databases">
        <title>Genome assembly of Pristionchus species.</title>
        <authorList>
            <person name="Yoshida K."/>
            <person name="Sommer R.J."/>
        </authorList>
    </citation>
    <scope>NUCLEOTIDE SEQUENCE</scope>
    <source>
        <strain evidence="11">RS0144</strain>
    </source>
</reference>
<evidence type="ECO:0000256" key="8">
    <source>
        <dbReference type="PROSITE-ProRule" id="PRU00042"/>
    </source>
</evidence>
<dbReference type="GO" id="GO:0008270">
    <property type="term" value="F:zinc ion binding"/>
    <property type="evidence" value="ECO:0007669"/>
    <property type="project" value="UniProtKB-KW"/>
</dbReference>
<dbReference type="PROSITE" id="PS50157">
    <property type="entry name" value="ZINC_FINGER_C2H2_2"/>
    <property type="match status" value="1"/>
</dbReference>
<organism evidence="11 12">
    <name type="scientific">Pristionchus entomophagus</name>
    <dbReference type="NCBI Taxonomy" id="358040"/>
    <lineage>
        <taxon>Eukaryota</taxon>
        <taxon>Metazoa</taxon>
        <taxon>Ecdysozoa</taxon>
        <taxon>Nematoda</taxon>
        <taxon>Chromadorea</taxon>
        <taxon>Rhabditida</taxon>
        <taxon>Rhabditina</taxon>
        <taxon>Diplogasteromorpha</taxon>
        <taxon>Diplogasteroidea</taxon>
        <taxon>Neodiplogasteridae</taxon>
        <taxon>Pristionchus</taxon>
    </lineage>
</organism>
<keyword evidence="5 8" id="KW-0863">Zinc-finger</keyword>
<keyword evidence="4" id="KW-0677">Repeat</keyword>
<evidence type="ECO:0000256" key="4">
    <source>
        <dbReference type="ARBA" id="ARBA00022737"/>
    </source>
</evidence>
<evidence type="ECO:0000256" key="3">
    <source>
        <dbReference type="ARBA" id="ARBA00022723"/>
    </source>
</evidence>
<feature type="region of interest" description="Disordered" evidence="9">
    <location>
        <begin position="108"/>
        <end position="132"/>
    </location>
</feature>
<dbReference type="GO" id="GO:0000977">
    <property type="term" value="F:RNA polymerase II transcription regulatory region sequence-specific DNA binding"/>
    <property type="evidence" value="ECO:0007669"/>
    <property type="project" value="TreeGrafter"/>
</dbReference>
<dbReference type="Gene3D" id="3.30.160.60">
    <property type="entry name" value="Classic Zinc Finger"/>
    <property type="match status" value="1"/>
</dbReference>
<feature type="compositionally biased region" description="Acidic residues" evidence="9">
    <location>
        <begin position="108"/>
        <end position="117"/>
    </location>
</feature>
<feature type="compositionally biased region" description="Acidic residues" evidence="9">
    <location>
        <begin position="9"/>
        <end position="20"/>
    </location>
</feature>
<dbReference type="GO" id="GO:0005634">
    <property type="term" value="C:nucleus"/>
    <property type="evidence" value="ECO:0007669"/>
    <property type="project" value="UniProtKB-SubCell"/>
</dbReference>
<evidence type="ECO:0000256" key="2">
    <source>
        <dbReference type="ARBA" id="ARBA00006991"/>
    </source>
</evidence>
<gene>
    <name evidence="11" type="ORF">PENTCL1PPCAC_2678</name>
</gene>
<feature type="domain" description="C2H2-type" evidence="10">
    <location>
        <begin position="571"/>
        <end position="598"/>
    </location>
</feature>
<evidence type="ECO:0000256" key="6">
    <source>
        <dbReference type="ARBA" id="ARBA00022833"/>
    </source>
</evidence>
<dbReference type="Proteomes" id="UP001432027">
    <property type="component" value="Unassembled WGS sequence"/>
</dbReference>
<feature type="compositionally biased region" description="Basic residues" evidence="9">
    <location>
        <begin position="62"/>
        <end position="71"/>
    </location>
</feature>
<dbReference type="AlphaFoldDB" id="A0AAV5SIL5"/>
<dbReference type="GO" id="GO:0000981">
    <property type="term" value="F:DNA-binding transcription factor activity, RNA polymerase II-specific"/>
    <property type="evidence" value="ECO:0007669"/>
    <property type="project" value="TreeGrafter"/>
</dbReference>
<dbReference type="SMART" id="SM00355">
    <property type="entry name" value="ZnF_C2H2"/>
    <property type="match status" value="4"/>
</dbReference>
<sequence>FSGSMSSPENDDPFEAESPEEQQRPVKTRYGRIIMPKGDLPGENEIPKIRKKKEKQVEPVRVKRKYTKRKDRTSENKEDHDTLNVLKVVKPAKEAKKVEATKEVKMEVEEEEFEEAEPEKGKESEGEDFTGRQVRVYRKGKPVIIPVPTALPVIANNKQHCELCGELMESYKLEKHKLDIHPEHAPYECLSCRVRSFFDYWDFKEHYRVCSHGRIATETRANIMIPESKNVIEAPFMIRLYQPVECPFCRIYVATFHDLDIHFNVHGLASMDAKFGCDGCRGTFVSVEALSRHLVGRNQWITMPRSRCFNTGRVLNRREIEKLKERYSDADRRDCMRKYNLDIYVLHAPRILERAVEAICAFCDKPTKAYAHLKKDLSNLSIYGLQCNEETEKEIVEKISMAREMNGRVSVCREHFQWKNWLTKDDEMRQTRQKEELAQKVIRRREGQVRRIVGNNVISVVNGTGLMGPRPSFRSDHCNGNAVQSNAQSKAIKVEEVEEQLYEAIFKKKEIKEEEPDYDEGINGGMDEDEEMDYDMSDHEGVPGETGATLPSFMDQDELEEKVSASMMLSYTCPVCQKSFPTMADIHSHQQEHPKSRLLYLCADCPNKSFLSPDDINIHFDEKKKSAVAAFYSFKVIVLAASPSNNN</sequence>
<comment type="caution">
    <text evidence="11">The sequence shown here is derived from an EMBL/GenBank/DDBJ whole genome shotgun (WGS) entry which is preliminary data.</text>
</comment>
<proteinExistence type="inferred from homology"/>
<comment type="similarity">
    <text evidence="2">Belongs to the krueppel C2H2-type zinc-finger protein family.</text>
</comment>
<keyword evidence="7" id="KW-0539">Nucleus</keyword>
<keyword evidence="12" id="KW-1185">Reference proteome</keyword>
<dbReference type="PROSITE" id="PS00028">
    <property type="entry name" value="ZINC_FINGER_C2H2_1"/>
    <property type="match status" value="1"/>
</dbReference>
<evidence type="ECO:0000313" key="12">
    <source>
        <dbReference type="Proteomes" id="UP001432027"/>
    </source>
</evidence>
<evidence type="ECO:0000256" key="7">
    <source>
        <dbReference type="ARBA" id="ARBA00023242"/>
    </source>
</evidence>